<dbReference type="InterPro" id="IPR002549">
    <property type="entry name" value="AI-2E-like"/>
</dbReference>
<dbReference type="Proteomes" id="UP000027466">
    <property type="component" value="Unassembled WGS sequence"/>
</dbReference>
<dbReference type="RefSeq" id="WP_051672256.1">
    <property type="nucleotide sequence ID" value="NZ_CADFFX010000002.1"/>
</dbReference>
<keyword evidence="5 6" id="KW-0472">Membrane</keyword>
<evidence type="ECO:0000256" key="2">
    <source>
        <dbReference type="ARBA" id="ARBA00009773"/>
    </source>
</evidence>
<feature type="transmembrane region" description="Helical" evidence="6">
    <location>
        <begin position="12"/>
        <end position="30"/>
    </location>
</feature>
<dbReference type="GO" id="GO:0016020">
    <property type="term" value="C:membrane"/>
    <property type="evidence" value="ECO:0007669"/>
    <property type="project" value="UniProtKB-SubCell"/>
</dbReference>
<gene>
    <name evidence="7" type="ORF">BG61_19900</name>
</gene>
<dbReference type="EMBL" id="JFHC01000003">
    <property type="protein sequence ID" value="KDR44321.1"/>
    <property type="molecule type" value="Genomic_DNA"/>
</dbReference>
<keyword evidence="4 6" id="KW-1133">Transmembrane helix</keyword>
<comment type="similarity">
    <text evidence="2">Belongs to the autoinducer-2 exporter (AI-2E) (TC 2.A.86) family.</text>
</comment>
<sequence>MNLKDGNGFAPSARRIVLLLLLAGLAALGYAVLHLFLVPVAWAVIVAYVTWPTYRRLRAMLRGSAVASALLMTVLLTGAFVVPMLSLIVPMTRELTGLYQGVANYLANSHHQLPEFVAKIPWVGTWLQDLLNQMASDPASVRVQVADWAEQWKSEVGQFVGGVGRNATKLGFALVTLFFIYRDGEMMLNQLRAALWPFLGDRLDIYLLAIGGMTRSVVYGLVLTALAQGALAGLGYWAAGVDAPLLLAAVTALVALIPFGTPFVWGSVGAWLLVMGNTVAGVGLLLWGTLVVSWVDNLIRPLVISSAARIPFLLVMFGVLGGLAAFGLIGLFLGPVIVAVLMALWREWQAEQVAVPAATRDPTRL</sequence>
<evidence type="ECO:0000256" key="5">
    <source>
        <dbReference type="ARBA" id="ARBA00023136"/>
    </source>
</evidence>
<dbReference type="PANTHER" id="PTHR21716">
    <property type="entry name" value="TRANSMEMBRANE PROTEIN"/>
    <property type="match status" value="1"/>
</dbReference>
<feature type="transmembrane region" description="Helical" evidence="6">
    <location>
        <begin position="66"/>
        <end position="89"/>
    </location>
</feature>
<reference evidence="7 8" key="1">
    <citation type="submission" date="2014-03" db="EMBL/GenBank/DDBJ databases">
        <title>Draft Genome Sequences of Four Burkholderia Strains.</title>
        <authorList>
            <person name="Liu X.Y."/>
            <person name="Li C.X."/>
            <person name="Xu J.H."/>
        </authorList>
    </citation>
    <scope>NUCLEOTIDE SEQUENCE [LARGE SCALE GENOMIC DNA]</scope>
    <source>
        <strain evidence="7 8">DSM 50014</strain>
    </source>
</reference>
<protein>
    <submittedName>
        <fullName evidence="7">Permease</fullName>
    </submittedName>
</protein>
<feature type="transmembrane region" description="Helical" evidence="6">
    <location>
        <begin position="163"/>
        <end position="181"/>
    </location>
</feature>
<feature type="transmembrane region" description="Helical" evidence="6">
    <location>
        <begin position="312"/>
        <end position="345"/>
    </location>
</feature>
<evidence type="ECO:0000256" key="1">
    <source>
        <dbReference type="ARBA" id="ARBA00004141"/>
    </source>
</evidence>
<feature type="transmembrane region" description="Helical" evidence="6">
    <location>
        <begin position="245"/>
        <end position="265"/>
    </location>
</feature>
<evidence type="ECO:0000313" key="8">
    <source>
        <dbReference type="Proteomes" id="UP000027466"/>
    </source>
</evidence>
<evidence type="ECO:0000256" key="4">
    <source>
        <dbReference type="ARBA" id="ARBA00022989"/>
    </source>
</evidence>
<dbReference type="PANTHER" id="PTHR21716:SF4">
    <property type="entry name" value="TRANSMEMBRANE PROTEIN 245"/>
    <property type="match status" value="1"/>
</dbReference>
<comment type="caution">
    <text evidence="7">The sequence shown here is derived from an EMBL/GenBank/DDBJ whole genome shotgun (WGS) entry which is preliminary data.</text>
</comment>
<evidence type="ECO:0000256" key="6">
    <source>
        <dbReference type="SAM" id="Phobius"/>
    </source>
</evidence>
<keyword evidence="3 6" id="KW-0812">Transmembrane</keyword>
<evidence type="ECO:0000313" key="7">
    <source>
        <dbReference type="EMBL" id="KDR44321.1"/>
    </source>
</evidence>
<feature type="transmembrane region" description="Helical" evidence="6">
    <location>
        <begin position="217"/>
        <end position="238"/>
    </location>
</feature>
<dbReference type="Pfam" id="PF01594">
    <property type="entry name" value="AI-2E_transport"/>
    <property type="match status" value="1"/>
</dbReference>
<keyword evidence="8" id="KW-1185">Reference proteome</keyword>
<dbReference type="AlphaFoldDB" id="A0A069Q3F3"/>
<comment type="subcellular location">
    <subcellularLocation>
        <location evidence="1">Membrane</location>
        <topology evidence="1">Multi-pass membrane protein</topology>
    </subcellularLocation>
</comment>
<accession>A0A069Q3F3</accession>
<evidence type="ECO:0000256" key="3">
    <source>
        <dbReference type="ARBA" id="ARBA00022692"/>
    </source>
</evidence>
<name>A0A069Q3F3_9BURK</name>
<feature type="transmembrane region" description="Helical" evidence="6">
    <location>
        <begin position="271"/>
        <end position="292"/>
    </location>
</feature>
<proteinExistence type="inferred from homology"/>
<organism evidence="7 8">
    <name type="scientific">Caballeronia glathei</name>
    <dbReference type="NCBI Taxonomy" id="60547"/>
    <lineage>
        <taxon>Bacteria</taxon>
        <taxon>Pseudomonadati</taxon>
        <taxon>Pseudomonadota</taxon>
        <taxon>Betaproteobacteria</taxon>
        <taxon>Burkholderiales</taxon>
        <taxon>Burkholderiaceae</taxon>
        <taxon>Caballeronia</taxon>
    </lineage>
</organism>
<dbReference type="STRING" id="60547.GCA_000751215_04451"/>